<feature type="transmembrane region" description="Helical" evidence="1">
    <location>
        <begin position="186"/>
        <end position="208"/>
    </location>
</feature>
<feature type="transmembrane region" description="Helical" evidence="1">
    <location>
        <begin position="108"/>
        <end position="127"/>
    </location>
</feature>
<gene>
    <name evidence="2" type="ORF">GL267_04395</name>
</gene>
<comment type="caution">
    <text evidence="2">The sequence shown here is derived from an EMBL/GenBank/DDBJ whole genome shotgun (WGS) entry which is preliminary data.</text>
</comment>
<keyword evidence="1" id="KW-0472">Membrane</keyword>
<keyword evidence="1" id="KW-0812">Transmembrane</keyword>
<keyword evidence="1" id="KW-1133">Transmembrane helix</keyword>
<evidence type="ECO:0000313" key="2">
    <source>
        <dbReference type="EMBL" id="NDU41910.1"/>
    </source>
</evidence>
<dbReference type="RefSeq" id="WP_163096924.1">
    <property type="nucleotide sequence ID" value="NZ_CP127523.1"/>
</dbReference>
<dbReference type="AlphaFoldDB" id="A0A845UBA5"/>
<organism evidence="2">
    <name type="scientific">Acidithiobacillus ferrianus</name>
    <dbReference type="NCBI Taxonomy" id="2678518"/>
    <lineage>
        <taxon>Bacteria</taxon>
        <taxon>Pseudomonadati</taxon>
        <taxon>Pseudomonadota</taxon>
        <taxon>Acidithiobacillia</taxon>
        <taxon>Acidithiobacillales</taxon>
        <taxon>Acidithiobacillaceae</taxon>
        <taxon>Acidithiobacillus</taxon>
    </lineage>
</organism>
<feature type="transmembrane region" description="Helical" evidence="1">
    <location>
        <begin position="67"/>
        <end position="87"/>
    </location>
</feature>
<feature type="transmembrane region" description="Helical" evidence="1">
    <location>
        <begin position="31"/>
        <end position="55"/>
    </location>
</feature>
<accession>A0A845UBA5</accession>
<feature type="transmembrane region" description="Helical" evidence="1">
    <location>
        <begin position="147"/>
        <end position="174"/>
    </location>
</feature>
<reference evidence="2" key="1">
    <citation type="submission" date="2019-11" db="EMBL/GenBank/DDBJ databases">
        <title>Acidithiobacillus ferrianus sp. nov.: a facultatively anaerobic and extremely acidophilic chemolithoautotroph.</title>
        <authorList>
            <person name="Norris P.R."/>
            <person name="Falagan C."/>
            <person name="Moya-Beltran A."/>
            <person name="Castro M."/>
            <person name="Quatrini R."/>
            <person name="Johnson D.B."/>
        </authorList>
    </citation>
    <scope>NUCLEOTIDE SEQUENCE [LARGE SCALE GENOMIC DNA]</scope>
    <source>
        <strain evidence="2">MG</strain>
    </source>
</reference>
<proteinExistence type="predicted"/>
<sequence length="276" mass="30423">MHDALLPPGQPTYRSAMTSGWRLLRQRFKPLSGAILIYFMLLLIGFITLGILNAISPANTDLWRFPMYLWTYVLNIGLYRLLATALADRTWSVGDLLWGAQRVEAWTLSMLPAALGAIFVAVTGFAATPGHPLPPSTFTRPDVWLEIFAWMLVGFFFQYAFMLFAVYGASLQAALRDASRIFGSRLVWLFFPFVLTLFVLLASVIYAIPVGVIVGTLSVLSKSLLSSLIARIVLVALIVFSMALLTIALVIWMSGSLLIATGALVDHARPEGRLIP</sequence>
<protein>
    <submittedName>
        <fullName evidence="2">Uncharacterized protein</fullName>
    </submittedName>
</protein>
<name>A0A845UBA5_9PROT</name>
<feature type="transmembrane region" description="Helical" evidence="1">
    <location>
        <begin position="228"/>
        <end position="252"/>
    </location>
</feature>
<evidence type="ECO:0000256" key="1">
    <source>
        <dbReference type="SAM" id="Phobius"/>
    </source>
</evidence>
<dbReference type="EMBL" id="WNJL01000022">
    <property type="protein sequence ID" value="NDU41910.1"/>
    <property type="molecule type" value="Genomic_DNA"/>
</dbReference>